<dbReference type="SUPFAM" id="SSF103481">
    <property type="entry name" value="Multidrug resistance efflux transporter EmrE"/>
    <property type="match status" value="1"/>
</dbReference>
<evidence type="ECO:0000256" key="3">
    <source>
        <dbReference type="ARBA" id="ARBA00022989"/>
    </source>
</evidence>
<dbReference type="EMBL" id="BRYA01000274">
    <property type="protein sequence ID" value="GMI45990.1"/>
    <property type="molecule type" value="Genomic_DNA"/>
</dbReference>
<feature type="transmembrane region" description="Helical" evidence="5">
    <location>
        <begin position="6"/>
        <end position="27"/>
    </location>
</feature>
<reference evidence="7" key="1">
    <citation type="journal article" date="2023" name="Commun. Biol.">
        <title>Genome analysis of Parmales, the sister group of diatoms, reveals the evolutionary specialization of diatoms from phago-mixotrophs to photoautotrophs.</title>
        <authorList>
            <person name="Ban H."/>
            <person name="Sato S."/>
            <person name="Yoshikawa S."/>
            <person name="Yamada K."/>
            <person name="Nakamura Y."/>
            <person name="Ichinomiya M."/>
            <person name="Sato N."/>
            <person name="Blanc-Mathieu R."/>
            <person name="Endo H."/>
            <person name="Kuwata A."/>
            <person name="Ogata H."/>
        </authorList>
    </citation>
    <scope>NUCLEOTIDE SEQUENCE [LARGE SCALE GENOMIC DNA]</scope>
</reference>
<dbReference type="InterPro" id="IPR037185">
    <property type="entry name" value="EmrE-like"/>
</dbReference>
<evidence type="ECO:0000256" key="1">
    <source>
        <dbReference type="ARBA" id="ARBA00004141"/>
    </source>
</evidence>
<feature type="transmembrane region" description="Helical" evidence="5">
    <location>
        <begin position="212"/>
        <end position="234"/>
    </location>
</feature>
<comment type="caution">
    <text evidence="6">The sequence shown here is derived from an EMBL/GenBank/DDBJ whole genome shotgun (WGS) entry which is preliminary data.</text>
</comment>
<feature type="transmembrane region" description="Helical" evidence="5">
    <location>
        <begin position="153"/>
        <end position="171"/>
    </location>
</feature>
<proteinExistence type="predicted"/>
<feature type="transmembrane region" description="Helical" evidence="5">
    <location>
        <begin position="58"/>
        <end position="79"/>
    </location>
</feature>
<dbReference type="AlphaFoldDB" id="A0A9W7GLE0"/>
<keyword evidence="2 5" id="KW-0812">Transmembrane</keyword>
<dbReference type="PANTHER" id="PTHR12570">
    <property type="match status" value="1"/>
</dbReference>
<protein>
    <recommendedName>
        <fullName evidence="8">Magnesium transporter</fullName>
    </recommendedName>
</protein>
<feature type="transmembrane region" description="Helical" evidence="5">
    <location>
        <begin position="183"/>
        <end position="200"/>
    </location>
</feature>
<evidence type="ECO:0000313" key="7">
    <source>
        <dbReference type="Proteomes" id="UP001165065"/>
    </source>
</evidence>
<accession>A0A9W7GLE0</accession>
<feature type="transmembrane region" description="Helical" evidence="5">
    <location>
        <begin position="278"/>
        <end position="297"/>
    </location>
</feature>
<dbReference type="GO" id="GO:0015095">
    <property type="term" value="F:magnesium ion transmembrane transporter activity"/>
    <property type="evidence" value="ECO:0007669"/>
    <property type="project" value="InterPro"/>
</dbReference>
<feature type="transmembrane region" description="Helical" evidence="5">
    <location>
        <begin position="85"/>
        <end position="102"/>
    </location>
</feature>
<evidence type="ECO:0000256" key="5">
    <source>
        <dbReference type="SAM" id="Phobius"/>
    </source>
</evidence>
<dbReference type="GO" id="GO:0016020">
    <property type="term" value="C:membrane"/>
    <property type="evidence" value="ECO:0007669"/>
    <property type="project" value="UniProtKB-SubCell"/>
</dbReference>
<evidence type="ECO:0000256" key="4">
    <source>
        <dbReference type="ARBA" id="ARBA00023136"/>
    </source>
</evidence>
<organism evidence="6 7">
    <name type="scientific">Triparma columacea</name>
    <dbReference type="NCBI Taxonomy" id="722753"/>
    <lineage>
        <taxon>Eukaryota</taxon>
        <taxon>Sar</taxon>
        <taxon>Stramenopiles</taxon>
        <taxon>Ochrophyta</taxon>
        <taxon>Bolidophyceae</taxon>
        <taxon>Parmales</taxon>
        <taxon>Triparmaceae</taxon>
        <taxon>Triparma</taxon>
    </lineage>
</organism>
<evidence type="ECO:0000313" key="6">
    <source>
        <dbReference type="EMBL" id="GMI45990.1"/>
    </source>
</evidence>
<keyword evidence="7" id="KW-1185">Reference proteome</keyword>
<gene>
    <name evidence="6" type="ORF">TrCOL_g5834</name>
</gene>
<evidence type="ECO:0000256" key="2">
    <source>
        <dbReference type="ARBA" id="ARBA00022692"/>
    </source>
</evidence>
<feature type="transmembrane region" description="Helical" evidence="5">
    <location>
        <begin position="246"/>
        <end position="266"/>
    </location>
</feature>
<evidence type="ECO:0008006" key="8">
    <source>
        <dbReference type="Google" id="ProtNLM"/>
    </source>
</evidence>
<keyword evidence="4 5" id="KW-0472">Membrane</keyword>
<name>A0A9W7GLE0_9STRA</name>
<sequence length="349" mass="39105">MEKYNWIWGCILSLLSTLFGALSKLLIRKSWKLWDSAQGNADMSMKEKNQILRTSRSLYVCYYVGMGILNPACGVGAMALASPSLLAPFSGLTLVWVILFSKQMTGDLPNQTQILAAVMIIIGEVIVTLAGDHDGDSKIKIDDFNSIYRSTKMIIYFCSFITFFIMVLYVAKTKEKWKFAHKIAWGIGGGSISGLLFFINDALDLVATSDRFHWEIPVFIAMAIFVGVSGLIFLSHCMKRFDATYSASMFVVSYIVSATVMSSVRYNMFDRINGNTKLTLYPLGMGILLVGVYFLMVDKQFKFEEWKLPCCCCPRDETDPKAPLLKAMELVEKGKVGVVEGKEEKEARK</sequence>
<dbReference type="Proteomes" id="UP001165065">
    <property type="component" value="Unassembled WGS sequence"/>
</dbReference>
<dbReference type="InterPro" id="IPR008521">
    <property type="entry name" value="Mg_trans_NIPA"/>
</dbReference>
<dbReference type="PANTHER" id="PTHR12570:SF65">
    <property type="entry name" value="MAGNESIUM TRANSPORTER NIPA9-RELATED"/>
    <property type="match status" value="1"/>
</dbReference>
<comment type="subcellular location">
    <subcellularLocation>
        <location evidence="1">Membrane</location>
        <topology evidence="1">Multi-pass membrane protein</topology>
    </subcellularLocation>
</comment>
<keyword evidence="3 5" id="KW-1133">Transmembrane helix</keyword>
<dbReference type="OrthoDB" id="165382at2759"/>
<feature type="transmembrane region" description="Helical" evidence="5">
    <location>
        <begin position="114"/>
        <end position="133"/>
    </location>
</feature>